<dbReference type="PANTHER" id="PTHR20881">
    <property type="entry name" value="3-METHYL-2-OXOBUTANOATE HYDROXYMETHYLTRANSFERASE"/>
    <property type="match status" value="1"/>
</dbReference>
<dbReference type="CDD" id="cd06557">
    <property type="entry name" value="KPHMT-like"/>
    <property type="match status" value="1"/>
</dbReference>
<dbReference type="Gene3D" id="3.20.20.60">
    <property type="entry name" value="Phosphoenolpyruvate-binding domains"/>
    <property type="match status" value="1"/>
</dbReference>
<dbReference type="GO" id="GO:0032259">
    <property type="term" value="P:methylation"/>
    <property type="evidence" value="ECO:0007669"/>
    <property type="project" value="UniProtKB-KW"/>
</dbReference>
<dbReference type="GO" id="GO:0003864">
    <property type="term" value="F:3-methyl-2-oxobutanoate hydroxymethyltransferase activity"/>
    <property type="evidence" value="ECO:0007669"/>
    <property type="project" value="UniProtKB-UniRule"/>
</dbReference>
<evidence type="ECO:0000256" key="1">
    <source>
        <dbReference type="ARBA" id="ARBA00005033"/>
    </source>
</evidence>
<comment type="catalytic activity">
    <reaction evidence="7">
        <text>(6R)-5,10-methylene-5,6,7,8-tetrahydrofolate + 3-methyl-2-oxobutanoate + H2O = 2-dehydropantoate + (6S)-5,6,7,8-tetrahydrofolate</text>
        <dbReference type="Rhea" id="RHEA:11824"/>
        <dbReference type="ChEBI" id="CHEBI:11561"/>
        <dbReference type="ChEBI" id="CHEBI:11851"/>
        <dbReference type="ChEBI" id="CHEBI:15377"/>
        <dbReference type="ChEBI" id="CHEBI:15636"/>
        <dbReference type="ChEBI" id="CHEBI:57453"/>
        <dbReference type="EC" id="2.1.2.11"/>
    </reaction>
</comment>
<feature type="binding site" evidence="7 9">
    <location>
        <position position="113"/>
    </location>
    <ligand>
        <name>3-methyl-2-oxobutanoate</name>
        <dbReference type="ChEBI" id="CHEBI:11851"/>
    </ligand>
</feature>
<gene>
    <name evidence="7 11" type="primary">panB</name>
    <name evidence="11" type="ORF">AUF17_20730</name>
</gene>
<feature type="binding site" evidence="7 9">
    <location>
        <begin position="44"/>
        <end position="45"/>
    </location>
    <ligand>
        <name>3-methyl-2-oxobutanoate</name>
        <dbReference type="ChEBI" id="CHEBI:11851"/>
    </ligand>
</feature>
<dbReference type="Proteomes" id="UP000316316">
    <property type="component" value="Unassembled WGS sequence"/>
</dbReference>
<dbReference type="EMBL" id="PDXQ01000002">
    <property type="protein sequence ID" value="TRZ29114.1"/>
    <property type="molecule type" value="Genomic_DNA"/>
</dbReference>
<comment type="function">
    <text evidence="6 7">Catalyzes the reversible reaction in which hydroxymethyl group from 5,10-methylenetetrahydrofolate is transferred onto alpha-ketoisovalerate to form ketopantoate.</text>
</comment>
<dbReference type="GO" id="GO:0008168">
    <property type="term" value="F:methyltransferase activity"/>
    <property type="evidence" value="ECO:0007669"/>
    <property type="project" value="UniProtKB-KW"/>
</dbReference>
<dbReference type="GO" id="GO:0005737">
    <property type="term" value="C:cytoplasm"/>
    <property type="evidence" value="ECO:0007669"/>
    <property type="project" value="UniProtKB-SubCell"/>
</dbReference>
<feature type="binding site" evidence="7 9">
    <location>
        <position position="83"/>
    </location>
    <ligand>
        <name>3-methyl-2-oxobutanoate</name>
        <dbReference type="ChEBI" id="CHEBI:11851"/>
    </ligand>
</feature>
<comment type="subunit">
    <text evidence="3 7">Homodecamer; pentamer of dimers.</text>
</comment>
<comment type="subcellular location">
    <subcellularLocation>
        <location evidence="7">Cytoplasm</location>
    </subcellularLocation>
</comment>
<evidence type="ECO:0000313" key="12">
    <source>
        <dbReference type="Proteomes" id="UP000316316"/>
    </source>
</evidence>
<evidence type="ECO:0000256" key="3">
    <source>
        <dbReference type="ARBA" id="ARBA00011424"/>
    </source>
</evidence>
<evidence type="ECO:0000313" key="11">
    <source>
        <dbReference type="EMBL" id="TRZ29114.1"/>
    </source>
</evidence>
<dbReference type="Pfam" id="PF02548">
    <property type="entry name" value="Pantoate_transf"/>
    <property type="match status" value="1"/>
</dbReference>
<dbReference type="AlphaFoldDB" id="A0A8B5VXE9"/>
<evidence type="ECO:0000256" key="6">
    <source>
        <dbReference type="ARBA" id="ARBA00056497"/>
    </source>
</evidence>
<dbReference type="NCBIfam" id="NF001452">
    <property type="entry name" value="PRK00311.1"/>
    <property type="match status" value="1"/>
</dbReference>
<name>A0A8B5VXE9_ENTAV</name>
<dbReference type="EC" id="2.1.2.11" evidence="7"/>
<keyword evidence="5 7" id="KW-0808">Transferase</keyword>
<feature type="binding site" evidence="7 10">
    <location>
        <position position="115"/>
    </location>
    <ligand>
        <name>Mg(2+)</name>
        <dbReference type="ChEBI" id="CHEBI:18420"/>
    </ligand>
</feature>
<evidence type="ECO:0000256" key="7">
    <source>
        <dbReference type="HAMAP-Rule" id="MF_00156"/>
    </source>
</evidence>
<keyword evidence="11" id="KW-0489">Methyltransferase</keyword>
<organism evidence="11 12">
    <name type="scientific">Enterococcus avium</name>
    <name type="common">Streptococcus avium</name>
    <dbReference type="NCBI Taxonomy" id="33945"/>
    <lineage>
        <taxon>Bacteria</taxon>
        <taxon>Bacillati</taxon>
        <taxon>Bacillota</taxon>
        <taxon>Bacilli</taxon>
        <taxon>Lactobacillales</taxon>
        <taxon>Enterococcaceae</taxon>
        <taxon>Enterococcus</taxon>
    </lineage>
</organism>
<comment type="cofactor">
    <cofactor evidence="7 10">
        <name>Mg(2+)</name>
        <dbReference type="ChEBI" id="CHEBI:18420"/>
    </cofactor>
    <text evidence="7 10">Binds 1 Mg(2+) ion per subunit.</text>
</comment>
<proteinExistence type="inferred from homology"/>
<evidence type="ECO:0000256" key="5">
    <source>
        <dbReference type="ARBA" id="ARBA00022679"/>
    </source>
</evidence>
<dbReference type="InterPro" id="IPR015813">
    <property type="entry name" value="Pyrv/PenolPyrv_kinase-like_dom"/>
</dbReference>
<dbReference type="PANTHER" id="PTHR20881:SF0">
    <property type="entry name" value="3-METHYL-2-OXOBUTANOATE HYDROXYMETHYLTRANSFERASE"/>
    <property type="match status" value="1"/>
</dbReference>
<keyword evidence="7" id="KW-0963">Cytoplasm</keyword>
<comment type="pathway">
    <text evidence="1 7">Cofactor biosynthesis; (R)-pantothenate biosynthesis; (R)-pantoate from 3-methyl-2-oxobutanoate: step 1/2.</text>
</comment>
<evidence type="ECO:0000256" key="4">
    <source>
        <dbReference type="ARBA" id="ARBA00022655"/>
    </source>
</evidence>
<sequence length="280" mass="30042">MKNTVLTMQKQKEQGDKISMLTAYDYSTAKLMDQAGINSLLVGDSLGMVMLGYEDTLSVTMEDMIHHSRAVANGAQNALVVTDLPFMSYHISIPDAVANAGRLIKEGHAAAVKLEGGEAFSETIQAITRASIPVMGHIGLTPQSIHAFGGFKVQGKTIEAAQKILQDALAVEKAGAFAIVLEAIPADLAALITKKLTIPTIGIGAGNQTDGQVLVYQDMLGMYGEMQPKFVKRYADLGAEMNSAIQHYKTEIQQEQFPAAEHTFSIAPEIIAALEKGIKH</sequence>
<dbReference type="NCBIfam" id="TIGR00222">
    <property type="entry name" value="panB"/>
    <property type="match status" value="1"/>
</dbReference>
<feature type="binding site" evidence="7 10">
    <location>
        <position position="83"/>
    </location>
    <ligand>
        <name>Mg(2+)</name>
        <dbReference type="ChEBI" id="CHEBI:18420"/>
    </ligand>
</feature>
<dbReference type="InterPro" id="IPR040442">
    <property type="entry name" value="Pyrv_kinase-like_dom_sf"/>
</dbReference>
<dbReference type="UniPathway" id="UPA00028">
    <property type="reaction ID" value="UER00003"/>
</dbReference>
<keyword evidence="7 10" id="KW-0479">Metal-binding</keyword>
<evidence type="ECO:0000256" key="10">
    <source>
        <dbReference type="PIRSR" id="PIRSR000388-3"/>
    </source>
</evidence>
<reference evidence="11 12" key="1">
    <citation type="submission" date="2017-10" db="EMBL/GenBank/DDBJ databases">
        <title>FDA dAtabase for Regulatory Grade micrObial Sequences (FDA-ARGOS): Supporting development and validation of Infectious Disease Dx tests.</title>
        <authorList>
            <person name="Campos J."/>
            <person name="Goldberg B."/>
            <person name="Tallon L.J."/>
            <person name="Sadzewicz L."/>
            <person name="Sengamalay N."/>
            <person name="Ott S."/>
            <person name="Godinez A."/>
            <person name="Nagaraj S."/>
            <person name="Vyas G."/>
            <person name="Aluvathingal J."/>
            <person name="Nadendla S."/>
            <person name="Geyer C."/>
            <person name="Nandy P."/>
            <person name="Hobson J."/>
            <person name="Sichtig H."/>
        </authorList>
    </citation>
    <scope>NUCLEOTIDE SEQUENCE [LARGE SCALE GENOMIC DNA]</scope>
    <source>
        <strain evidence="11 12">FDAARGOS_185</strain>
    </source>
</reference>
<dbReference type="InterPro" id="IPR003700">
    <property type="entry name" value="Pantoate_hydroxy_MeTrfase"/>
</dbReference>
<accession>A0A8B5VXE9</accession>
<protein>
    <recommendedName>
        <fullName evidence="7">3-methyl-2-oxobutanoate hydroxymethyltransferase</fullName>
        <ecNumber evidence="7">2.1.2.11</ecNumber>
    </recommendedName>
    <alternativeName>
        <fullName evidence="7">Ketopantoate hydroxymethyltransferase</fullName>
        <shortName evidence="7">KPHMT</shortName>
    </alternativeName>
</protein>
<dbReference type="GO" id="GO:0000287">
    <property type="term" value="F:magnesium ion binding"/>
    <property type="evidence" value="ECO:0007669"/>
    <property type="project" value="TreeGrafter"/>
</dbReference>
<dbReference type="SUPFAM" id="SSF51621">
    <property type="entry name" value="Phosphoenolpyruvate/pyruvate domain"/>
    <property type="match status" value="1"/>
</dbReference>
<evidence type="ECO:0000256" key="2">
    <source>
        <dbReference type="ARBA" id="ARBA00008676"/>
    </source>
</evidence>
<keyword evidence="4 7" id="KW-0566">Pantothenate biosynthesis</keyword>
<evidence type="ECO:0000256" key="9">
    <source>
        <dbReference type="PIRSR" id="PIRSR000388-2"/>
    </source>
</evidence>
<keyword evidence="7 10" id="KW-0460">Magnesium</keyword>
<comment type="similarity">
    <text evidence="2 7">Belongs to the PanB family.</text>
</comment>
<dbReference type="FunFam" id="3.20.20.60:FF:000003">
    <property type="entry name" value="3-methyl-2-oxobutanoate hydroxymethyltransferase"/>
    <property type="match status" value="1"/>
</dbReference>
<evidence type="ECO:0000256" key="8">
    <source>
        <dbReference type="PIRSR" id="PIRSR000388-1"/>
    </source>
</evidence>
<dbReference type="PIRSF" id="PIRSF000388">
    <property type="entry name" value="Pantoate_hydroxy_MeTrfase"/>
    <property type="match status" value="1"/>
</dbReference>
<dbReference type="RefSeq" id="WP_016178376.1">
    <property type="nucleotide sequence ID" value="NZ_CAAKOC010000230.1"/>
</dbReference>
<dbReference type="HAMAP" id="MF_00156">
    <property type="entry name" value="PanB"/>
    <property type="match status" value="1"/>
</dbReference>
<dbReference type="GO" id="GO:0015940">
    <property type="term" value="P:pantothenate biosynthetic process"/>
    <property type="evidence" value="ECO:0007669"/>
    <property type="project" value="UniProtKB-UniRule"/>
</dbReference>
<comment type="caution">
    <text evidence="11">The sequence shown here is derived from an EMBL/GenBank/DDBJ whole genome shotgun (WGS) entry which is preliminary data.</text>
</comment>
<feature type="binding site" evidence="7 10">
    <location>
        <position position="44"/>
    </location>
    <ligand>
        <name>Mg(2+)</name>
        <dbReference type="ChEBI" id="CHEBI:18420"/>
    </ligand>
</feature>
<feature type="active site" description="Proton acceptor" evidence="7 8">
    <location>
        <position position="182"/>
    </location>
</feature>